<evidence type="ECO:0000313" key="1">
    <source>
        <dbReference type="EMBL" id="KJZ63920.1"/>
    </source>
</evidence>
<accession>A0A0F4V607</accession>
<comment type="caution">
    <text evidence="1">The sequence shown here is derived from an EMBL/GenBank/DDBJ whole genome shotgun (WGS) entry which is preliminary data.</text>
</comment>
<reference evidence="1 2" key="1">
    <citation type="submission" date="2015-03" db="EMBL/GenBank/DDBJ databases">
        <title>Comparative genomics of Pseudomonas insights into diversity of traits involved in vanlence and defense.</title>
        <authorList>
            <person name="Qin Y."/>
        </authorList>
    </citation>
    <scope>NUCLEOTIDE SEQUENCE [LARGE SCALE GENOMIC DNA]</scope>
    <source>
        <strain evidence="1 2">H24</strain>
    </source>
</reference>
<protein>
    <recommendedName>
        <fullName evidence="3">Immunity protein 22 of polymorphic toxin system</fullName>
    </recommendedName>
</protein>
<dbReference type="Proteomes" id="UP000033400">
    <property type="component" value="Unassembled WGS sequence"/>
</dbReference>
<organism evidence="1 2">
    <name type="scientific">Pseudomonas fluorescens</name>
    <dbReference type="NCBI Taxonomy" id="294"/>
    <lineage>
        <taxon>Bacteria</taxon>
        <taxon>Pseudomonadati</taxon>
        <taxon>Pseudomonadota</taxon>
        <taxon>Gammaproteobacteria</taxon>
        <taxon>Pseudomonadales</taxon>
        <taxon>Pseudomonadaceae</taxon>
        <taxon>Pseudomonas</taxon>
    </lineage>
</organism>
<name>A0A0F4V607_PSEFL</name>
<dbReference type="EMBL" id="LACH01000047">
    <property type="protein sequence ID" value="KJZ63920.1"/>
    <property type="molecule type" value="Genomic_DNA"/>
</dbReference>
<proteinExistence type="predicted"/>
<dbReference type="OrthoDB" id="6957165at2"/>
<dbReference type="AlphaFoldDB" id="A0A0F4V607"/>
<dbReference type="InterPro" id="IPR025560">
    <property type="entry name" value="Imm22"/>
</dbReference>
<dbReference type="PATRIC" id="fig|294.133.peg.3893"/>
<dbReference type="Pfam" id="PF14112">
    <property type="entry name" value="DUF4284"/>
    <property type="match status" value="1"/>
</dbReference>
<evidence type="ECO:0000313" key="2">
    <source>
        <dbReference type="Proteomes" id="UP000033400"/>
    </source>
</evidence>
<gene>
    <name evidence="1" type="ORF">VD17_20705</name>
</gene>
<sequence length="129" mass="14378">MGSKKIVSIWTANTDWEPSTLRDVMSPEYSDDGDFLGSEFSKAFSLGFVDDDTVEADKIEPTNSLIDAIDGCSYDLDIASDMKNKNTPLTEAPIDTIVAIYDCSFSDTPKNTKIRNNLFTYQGSFEYQD</sequence>
<evidence type="ECO:0008006" key="3">
    <source>
        <dbReference type="Google" id="ProtNLM"/>
    </source>
</evidence>